<dbReference type="RefSeq" id="WP_257894423.1">
    <property type="nucleotide sequence ID" value="NZ_JAIMBW010000001.1"/>
</dbReference>
<gene>
    <name evidence="2" type="ORF">KUL25_19445</name>
</gene>
<proteinExistence type="predicted"/>
<feature type="signal peptide" evidence="1">
    <location>
        <begin position="1"/>
        <end position="19"/>
    </location>
</feature>
<evidence type="ECO:0000256" key="1">
    <source>
        <dbReference type="SAM" id="SignalP"/>
    </source>
</evidence>
<dbReference type="EMBL" id="CP078073">
    <property type="protein sequence ID" value="QXL87554.1"/>
    <property type="molecule type" value="Genomic_DNA"/>
</dbReference>
<keyword evidence="3" id="KW-1185">Reference proteome</keyword>
<dbReference type="AlphaFoldDB" id="A0A975TTT6"/>
<reference evidence="2 3" key="1">
    <citation type="submission" date="2021-07" db="EMBL/GenBank/DDBJ databases">
        <title>Karlodiniumbacter phycospheric gen. nov., sp. nov., a phycosphere bacterium isolated from karlodinium veneficum.</title>
        <authorList>
            <person name="Peng Y."/>
            <person name="Jiang L."/>
            <person name="Lee J."/>
        </authorList>
    </citation>
    <scope>NUCLEOTIDE SEQUENCE</scope>
    <source>
        <strain evidence="2 3">N5</strain>
    </source>
</reference>
<dbReference type="Proteomes" id="UP000693972">
    <property type="component" value="Unassembled WGS sequence"/>
</dbReference>
<organism evidence="2">
    <name type="scientific">Gymnodinialimonas phycosphaerae</name>
    <dbReference type="NCBI Taxonomy" id="2841589"/>
    <lineage>
        <taxon>Bacteria</taxon>
        <taxon>Pseudomonadati</taxon>
        <taxon>Pseudomonadota</taxon>
        <taxon>Alphaproteobacteria</taxon>
        <taxon>Rhodobacterales</taxon>
        <taxon>Paracoccaceae</taxon>
        <taxon>Gymnodinialimonas</taxon>
    </lineage>
</organism>
<feature type="chain" id="PRO_5037446641" evidence="1">
    <location>
        <begin position="20"/>
        <end position="139"/>
    </location>
</feature>
<keyword evidence="1" id="KW-0732">Signal</keyword>
<dbReference type="EMBL" id="JAIMBW010000001">
    <property type="protein sequence ID" value="MBY4894939.1"/>
    <property type="molecule type" value="Genomic_DNA"/>
</dbReference>
<sequence length="139" mass="15048">MKHMVIAALALICAGSVAAQGADALRAQLSGQVMALRGYDNAQRPTGETVHMRLFDTGAARIRFNAFEGDDQQEGWALWRVNPQGPFCTTFATPNGQGVLRATEAEDCLDIAVRGNTVGLNFYGSTGNLDRYSVRLRPM</sequence>
<evidence type="ECO:0000313" key="2">
    <source>
        <dbReference type="EMBL" id="QXL87554.1"/>
    </source>
</evidence>
<evidence type="ECO:0000313" key="3">
    <source>
        <dbReference type="Proteomes" id="UP000693972"/>
    </source>
</evidence>
<accession>A0A975TTT6</accession>
<protein>
    <submittedName>
        <fullName evidence="2">Uncharacterized protein</fullName>
    </submittedName>
</protein>
<name>A0A975TTT6_9RHOB</name>